<evidence type="ECO:0000256" key="1">
    <source>
        <dbReference type="SAM" id="MobiDB-lite"/>
    </source>
</evidence>
<dbReference type="RefSeq" id="WP_205498768.1">
    <property type="nucleotide sequence ID" value="NZ_CP148066.1"/>
</dbReference>
<gene>
    <name evidence="3" type="ORF">WG616_00630</name>
</gene>
<evidence type="ECO:0000256" key="2">
    <source>
        <dbReference type="SAM" id="Phobius"/>
    </source>
</evidence>
<feature type="compositionally biased region" description="Basic and acidic residues" evidence="1">
    <location>
        <begin position="9"/>
        <end position="19"/>
    </location>
</feature>
<feature type="transmembrane region" description="Helical" evidence="2">
    <location>
        <begin position="113"/>
        <end position="131"/>
    </location>
</feature>
<organism evidence="3 4">
    <name type="scientific">[Mycoplasma] gypis</name>
    <dbReference type="NCBI Taxonomy" id="92404"/>
    <lineage>
        <taxon>Bacteria</taxon>
        <taxon>Bacillati</taxon>
        <taxon>Mycoplasmatota</taxon>
        <taxon>Mycoplasmoidales</taxon>
        <taxon>Metamycoplasmataceae</taxon>
        <taxon>Metamycoplasma</taxon>
    </lineage>
</organism>
<feature type="transmembrane region" description="Helical" evidence="2">
    <location>
        <begin position="293"/>
        <end position="312"/>
    </location>
</feature>
<keyword evidence="2" id="KW-0472">Membrane</keyword>
<name>A0ABZ2RTT7_9BACT</name>
<accession>A0ABZ2RTT7</accession>
<sequence length="320" mass="36946">MLKPFFNEKNQEKSVENKDVNITQTSTSGATQTLEIPVQKTVETKSFVSYNQKTIDKEGKIPNGIMKVFRSQKRVKIFNITATLILLIASAILFTLFVLKPSLINKEVTKAPIIWYILLTIFDALVLWKLINDSIELHSLKMSIREYRHSIEQGTNDVPSFVLLLYRKLSLNQVTQNWITIATVFYLGVFTLIFWALKDQQWIKKDGVQYTDGSGTVYLLDFKRWISESFPNPVFWVTIFCVIILCIVVLHIVFTIMRKAKLSSIQSFMGSGSLDYNQVAQDKQSRNRLLAKIFFLSILVILVIPFIVYFIAKRIVIRKK</sequence>
<keyword evidence="2" id="KW-1133">Transmembrane helix</keyword>
<feature type="transmembrane region" description="Helical" evidence="2">
    <location>
        <begin position="77"/>
        <end position="98"/>
    </location>
</feature>
<keyword evidence="4" id="KW-1185">Reference proteome</keyword>
<evidence type="ECO:0000313" key="4">
    <source>
        <dbReference type="Proteomes" id="UP001460679"/>
    </source>
</evidence>
<feature type="transmembrane region" description="Helical" evidence="2">
    <location>
        <begin position="177"/>
        <end position="197"/>
    </location>
</feature>
<evidence type="ECO:0000313" key="3">
    <source>
        <dbReference type="EMBL" id="WXL28524.1"/>
    </source>
</evidence>
<keyword evidence="2" id="KW-0812">Transmembrane</keyword>
<feature type="region of interest" description="Disordered" evidence="1">
    <location>
        <begin position="1"/>
        <end position="22"/>
    </location>
</feature>
<dbReference type="EMBL" id="CP148066">
    <property type="protein sequence ID" value="WXL28524.1"/>
    <property type="molecule type" value="Genomic_DNA"/>
</dbReference>
<proteinExistence type="predicted"/>
<dbReference type="Proteomes" id="UP001460679">
    <property type="component" value="Chromosome"/>
</dbReference>
<dbReference type="InterPro" id="IPR059214">
    <property type="entry name" value="MSC_0882-like"/>
</dbReference>
<reference evidence="3" key="1">
    <citation type="submission" date="2024-03" db="EMBL/GenBank/DDBJ databases">
        <title>Complete genome sequence of Mycoplasma gypis type strain B1/T1.</title>
        <authorList>
            <person name="Spergser J."/>
        </authorList>
    </citation>
    <scope>NUCLEOTIDE SEQUENCE [LARGE SCALE GENOMIC DNA]</scope>
    <source>
        <strain evidence="3">B1/T1</strain>
    </source>
</reference>
<dbReference type="NCBIfam" id="NF045846">
    <property type="entry name" value="MSC0882_dom"/>
    <property type="match status" value="1"/>
</dbReference>
<feature type="transmembrane region" description="Helical" evidence="2">
    <location>
        <begin position="234"/>
        <end position="257"/>
    </location>
</feature>
<protein>
    <submittedName>
        <fullName evidence="3">Uncharacterized protein</fullName>
    </submittedName>
</protein>